<evidence type="ECO:0000256" key="1">
    <source>
        <dbReference type="ARBA" id="ARBA00004162"/>
    </source>
</evidence>
<dbReference type="RefSeq" id="WP_137601032.1">
    <property type="nucleotide sequence ID" value="NZ_BJEB01000001.1"/>
</dbReference>
<feature type="transmembrane region" description="Helical" evidence="6">
    <location>
        <begin position="32"/>
        <end position="57"/>
    </location>
</feature>
<keyword evidence="3 6" id="KW-0812">Transmembrane</keyword>
<evidence type="ECO:0000313" key="9">
    <source>
        <dbReference type="Proteomes" id="UP000325295"/>
    </source>
</evidence>
<evidence type="ECO:0000256" key="5">
    <source>
        <dbReference type="ARBA" id="ARBA00023136"/>
    </source>
</evidence>
<dbReference type="PANTHER" id="PTHR33885">
    <property type="entry name" value="PHAGE SHOCK PROTEIN C"/>
    <property type="match status" value="1"/>
</dbReference>
<keyword evidence="5 6" id="KW-0472">Membrane</keyword>
<gene>
    <name evidence="8" type="ORF">F0161_03230</name>
</gene>
<protein>
    <submittedName>
        <fullName evidence="8">PspC domain-containing protein</fullName>
    </submittedName>
</protein>
<dbReference type="InterPro" id="IPR052027">
    <property type="entry name" value="PspC"/>
</dbReference>
<evidence type="ECO:0000256" key="3">
    <source>
        <dbReference type="ARBA" id="ARBA00022692"/>
    </source>
</evidence>
<comment type="subcellular location">
    <subcellularLocation>
        <location evidence="1">Cell membrane</location>
        <topology evidence="1">Single-pass membrane protein</topology>
    </subcellularLocation>
</comment>
<proteinExistence type="predicted"/>
<sequence length="62" mass="6808">MDKLHRSRDKVLAGVCGGFAERYGWDKAIVRIIYATAMVFTGFFPLGLIYIVAAIVMPGADD</sequence>
<feature type="domain" description="Phage shock protein PspC N-terminal" evidence="7">
    <location>
        <begin position="3"/>
        <end position="59"/>
    </location>
</feature>
<dbReference type="Proteomes" id="UP000325295">
    <property type="component" value="Chromosome"/>
</dbReference>
<reference evidence="8 9" key="1">
    <citation type="submission" date="2019-09" db="EMBL/GenBank/DDBJ databases">
        <title>Complete Genome Sequence of Lactobacillus nenjiangensis SH-Y15, isolated from sauerkraut.</title>
        <authorList>
            <person name="Yang H."/>
        </authorList>
    </citation>
    <scope>NUCLEOTIDE SEQUENCE [LARGE SCALE GENOMIC DNA]</scope>
    <source>
        <strain evidence="8 9">SH-Y15</strain>
    </source>
</reference>
<keyword evidence="9" id="KW-1185">Reference proteome</keyword>
<dbReference type="OrthoDB" id="9815286at2"/>
<dbReference type="InterPro" id="IPR007168">
    <property type="entry name" value="Phageshock_PspC_N"/>
</dbReference>
<name>A0A5P1X0Q5_9LACO</name>
<dbReference type="EMBL" id="CP043939">
    <property type="protein sequence ID" value="QER66985.1"/>
    <property type="molecule type" value="Genomic_DNA"/>
</dbReference>
<dbReference type="AlphaFoldDB" id="A0A5P1X0Q5"/>
<evidence type="ECO:0000313" key="8">
    <source>
        <dbReference type="EMBL" id="QER66985.1"/>
    </source>
</evidence>
<keyword evidence="4 6" id="KW-1133">Transmembrane helix</keyword>
<dbReference type="KEGG" id="lnn:F0161_03230"/>
<dbReference type="Pfam" id="PF04024">
    <property type="entry name" value="PspC"/>
    <property type="match status" value="1"/>
</dbReference>
<evidence type="ECO:0000256" key="6">
    <source>
        <dbReference type="SAM" id="Phobius"/>
    </source>
</evidence>
<evidence type="ECO:0000256" key="4">
    <source>
        <dbReference type="ARBA" id="ARBA00022989"/>
    </source>
</evidence>
<dbReference type="PANTHER" id="PTHR33885:SF3">
    <property type="entry name" value="PHAGE SHOCK PROTEIN C"/>
    <property type="match status" value="1"/>
</dbReference>
<dbReference type="GO" id="GO:0005886">
    <property type="term" value="C:plasma membrane"/>
    <property type="evidence" value="ECO:0007669"/>
    <property type="project" value="UniProtKB-SubCell"/>
</dbReference>
<accession>A0A5P1X0Q5</accession>
<evidence type="ECO:0000259" key="7">
    <source>
        <dbReference type="Pfam" id="PF04024"/>
    </source>
</evidence>
<evidence type="ECO:0000256" key="2">
    <source>
        <dbReference type="ARBA" id="ARBA00022475"/>
    </source>
</evidence>
<organism evidence="8 9">
    <name type="scientific">Paucilactobacillus nenjiangensis</name>
    <dbReference type="NCBI Taxonomy" id="1296540"/>
    <lineage>
        <taxon>Bacteria</taxon>
        <taxon>Bacillati</taxon>
        <taxon>Bacillota</taxon>
        <taxon>Bacilli</taxon>
        <taxon>Lactobacillales</taxon>
        <taxon>Lactobacillaceae</taxon>
        <taxon>Paucilactobacillus</taxon>
    </lineage>
</organism>
<keyword evidence="2" id="KW-1003">Cell membrane</keyword>